<name>C0QKK5_DESAH</name>
<dbReference type="KEGG" id="dat:HRM2_09640"/>
<feature type="transmembrane region" description="Helical" evidence="1">
    <location>
        <begin position="45"/>
        <end position="63"/>
    </location>
</feature>
<keyword evidence="3" id="KW-1185">Reference proteome</keyword>
<dbReference type="AlphaFoldDB" id="C0QKK5"/>
<organism evidence="2 3">
    <name type="scientific">Desulforapulum autotrophicum (strain ATCC 43914 / DSM 3382 / VKM B-1955 / HRM2)</name>
    <name type="common">Desulfobacterium autotrophicum</name>
    <dbReference type="NCBI Taxonomy" id="177437"/>
    <lineage>
        <taxon>Bacteria</taxon>
        <taxon>Pseudomonadati</taxon>
        <taxon>Thermodesulfobacteriota</taxon>
        <taxon>Desulfobacteria</taxon>
        <taxon>Desulfobacterales</taxon>
        <taxon>Desulfobacteraceae</taxon>
        <taxon>Desulforapulum</taxon>
    </lineage>
</organism>
<keyword evidence="1" id="KW-1133">Transmembrane helix</keyword>
<dbReference type="Proteomes" id="UP000000442">
    <property type="component" value="Chromosome"/>
</dbReference>
<sequence length="76" mass="8271">MIMDLAPDHCKSGMFGLYYLIRDIVVSVAALGGAFLWQISPRANLVTAFVFAVIGTLGFAVFGKDISIHDPSRRPD</sequence>
<dbReference type="eggNOG" id="COG2814">
    <property type="taxonomic scope" value="Bacteria"/>
</dbReference>
<gene>
    <name evidence="2" type="ordered locus">HRM2_09640</name>
</gene>
<evidence type="ECO:0000313" key="2">
    <source>
        <dbReference type="EMBL" id="ACN14076.1"/>
    </source>
</evidence>
<keyword evidence="1" id="KW-0812">Transmembrane</keyword>
<reference evidence="2 3" key="1">
    <citation type="journal article" date="2009" name="Environ. Microbiol.">
        <title>Genome sequence of Desulfobacterium autotrophicum HRM2, a marine sulfate reducer oxidizing organic carbon completely to carbon dioxide.</title>
        <authorList>
            <person name="Strittmatter A.W."/>
            <person name="Liesegang H."/>
            <person name="Rabus R."/>
            <person name="Decker I."/>
            <person name="Amann J."/>
            <person name="Andres S."/>
            <person name="Henne A."/>
            <person name="Fricke W.F."/>
            <person name="Martinez-Arias R."/>
            <person name="Bartels D."/>
            <person name="Goesmann A."/>
            <person name="Krause L."/>
            <person name="Puehler A."/>
            <person name="Klenk H.P."/>
            <person name="Richter M."/>
            <person name="Schuler M."/>
            <person name="Gloeckner F.O."/>
            <person name="Meyerdierks A."/>
            <person name="Gottschalk G."/>
            <person name="Amann R."/>
        </authorList>
    </citation>
    <scope>NUCLEOTIDE SEQUENCE [LARGE SCALE GENOMIC DNA]</scope>
    <source>
        <strain evidence="3">ATCC 43914 / DSM 3382 / HRM2</strain>
    </source>
</reference>
<keyword evidence="1" id="KW-0472">Membrane</keyword>
<accession>C0QKK5</accession>
<proteinExistence type="predicted"/>
<dbReference type="STRING" id="177437.HRM2_09640"/>
<evidence type="ECO:0000256" key="1">
    <source>
        <dbReference type="SAM" id="Phobius"/>
    </source>
</evidence>
<protein>
    <submittedName>
        <fullName evidence="2">Uncharacterized protein</fullName>
    </submittedName>
</protein>
<dbReference type="HOGENOM" id="CLU_2648540_0_0_7"/>
<evidence type="ECO:0000313" key="3">
    <source>
        <dbReference type="Proteomes" id="UP000000442"/>
    </source>
</evidence>
<feature type="transmembrane region" description="Helical" evidence="1">
    <location>
        <begin position="20"/>
        <end position="39"/>
    </location>
</feature>
<dbReference type="EMBL" id="CP001087">
    <property type="protein sequence ID" value="ACN14076.1"/>
    <property type="molecule type" value="Genomic_DNA"/>
</dbReference>